<organism evidence="4 5">
    <name type="scientific">Megamonas hypermegale</name>
    <dbReference type="NCBI Taxonomy" id="158847"/>
    <lineage>
        <taxon>Bacteria</taxon>
        <taxon>Bacillati</taxon>
        <taxon>Bacillota</taxon>
        <taxon>Negativicutes</taxon>
        <taxon>Selenomonadales</taxon>
        <taxon>Selenomonadaceae</taxon>
        <taxon>Megamonas</taxon>
    </lineage>
</organism>
<feature type="transmembrane region" description="Helical" evidence="3">
    <location>
        <begin position="65"/>
        <end position="88"/>
    </location>
</feature>
<reference evidence="4 5" key="1">
    <citation type="submission" date="2018-06" db="EMBL/GenBank/DDBJ databases">
        <authorList>
            <consortium name="Pathogen Informatics"/>
            <person name="Doyle S."/>
        </authorList>
    </citation>
    <scope>NUCLEOTIDE SEQUENCE [LARGE SCALE GENOMIC DNA]</scope>
    <source>
        <strain evidence="4 5">NCTC10571</strain>
    </source>
</reference>
<evidence type="ECO:0000313" key="4">
    <source>
        <dbReference type="EMBL" id="STY70349.1"/>
    </source>
</evidence>
<dbReference type="Gene3D" id="1.20.1530.20">
    <property type="match status" value="1"/>
</dbReference>
<gene>
    <name evidence="4" type="ORF">NCTC10571_00485</name>
</gene>
<evidence type="ECO:0000313" key="5">
    <source>
        <dbReference type="Proteomes" id="UP000255234"/>
    </source>
</evidence>
<feature type="transmembrane region" description="Helical" evidence="3">
    <location>
        <begin position="263"/>
        <end position="284"/>
    </location>
</feature>
<protein>
    <recommendedName>
        <fullName evidence="6">Transporter YfdV</fullName>
    </recommendedName>
</protein>
<evidence type="ECO:0000256" key="3">
    <source>
        <dbReference type="SAM" id="Phobius"/>
    </source>
</evidence>
<keyword evidence="3" id="KW-0472">Membrane</keyword>
<evidence type="ECO:0000256" key="2">
    <source>
        <dbReference type="ARBA" id="ARBA00022448"/>
    </source>
</evidence>
<dbReference type="AlphaFoldDB" id="A0A378NRR0"/>
<feature type="transmembrane region" description="Helical" evidence="3">
    <location>
        <begin position="171"/>
        <end position="192"/>
    </location>
</feature>
<keyword evidence="2" id="KW-0813">Transport</keyword>
<proteinExistence type="predicted"/>
<dbReference type="Proteomes" id="UP000255234">
    <property type="component" value="Unassembled WGS sequence"/>
</dbReference>
<feature type="transmembrane region" description="Helical" evidence="3">
    <location>
        <begin position="231"/>
        <end position="257"/>
    </location>
</feature>
<evidence type="ECO:0008006" key="6">
    <source>
        <dbReference type="Google" id="ProtNLM"/>
    </source>
</evidence>
<comment type="subcellular location">
    <subcellularLocation>
        <location evidence="1">Endomembrane system</location>
        <topology evidence="1">Multi-pass membrane protein</topology>
    </subcellularLocation>
</comment>
<feature type="transmembrane region" description="Helical" evidence="3">
    <location>
        <begin position="204"/>
        <end position="224"/>
    </location>
</feature>
<feature type="transmembrane region" description="Helical" evidence="3">
    <location>
        <begin position="296"/>
        <end position="317"/>
    </location>
</feature>
<feature type="transmembrane region" description="Helical" evidence="3">
    <location>
        <begin position="129"/>
        <end position="150"/>
    </location>
</feature>
<dbReference type="RefSeq" id="WP_115151005.1">
    <property type="nucleotide sequence ID" value="NZ_UGPP01000001.1"/>
</dbReference>
<feature type="transmembrane region" description="Helical" evidence="3">
    <location>
        <begin position="100"/>
        <end position="123"/>
    </location>
</feature>
<keyword evidence="3" id="KW-1133">Transmembrane helix</keyword>
<accession>A0A378NRR0</accession>
<dbReference type="InterPro" id="IPR038770">
    <property type="entry name" value="Na+/solute_symporter_sf"/>
</dbReference>
<name>A0A378NRR0_9FIRM</name>
<dbReference type="PANTHER" id="PTHR36838">
    <property type="entry name" value="AUXIN EFFLUX CARRIER FAMILY PROTEIN"/>
    <property type="match status" value="1"/>
</dbReference>
<dbReference type="GO" id="GO:0012505">
    <property type="term" value="C:endomembrane system"/>
    <property type="evidence" value="ECO:0007669"/>
    <property type="project" value="UniProtKB-SubCell"/>
</dbReference>
<feature type="transmembrane region" description="Helical" evidence="3">
    <location>
        <begin position="38"/>
        <end position="59"/>
    </location>
</feature>
<sequence length="318" mass="35963">MSETFYRLLFIFIDVILPLTIGYYFHKYKIISLNTCNFLLKLNIRFIMIITGLGSFWLIKIDQNLFLLAFVGIILISALPGLLAYPYVNWRLGKNIRNSGAYLLSSMLSNTGILGGLCAYIAMGQLAYAYVQVIAMVQNIFTLSFCFPLAEYFHQKFTSGSKAKFQPHWRSILISWNQIGLLSMFIGAILNIYEVPRPDIFDPIFNASVHLGAWFGILPVGYLLNFKAARLYKYLALTIVPVRFLIIPILSFITASLFTDNALLISVITLIGMCPIGINSVVVTQLYKLNTSIAEAIFLITTIIFIFIAYPIFLFLMT</sequence>
<dbReference type="EMBL" id="UGPP01000001">
    <property type="protein sequence ID" value="STY70349.1"/>
    <property type="molecule type" value="Genomic_DNA"/>
</dbReference>
<evidence type="ECO:0000256" key="1">
    <source>
        <dbReference type="ARBA" id="ARBA00004127"/>
    </source>
</evidence>
<keyword evidence="3" id="KW-0812">Transmembrane</keyword>
<dbReference type="PANTHER" id="PTHR36838:SF3">
    <property type="entry name" value="TRANSPORTER AUXIN EFFLUX CARRIER EC FAMILY"/>
    <property type="match status" value="1"/>
</dbReference>
<feature type="transmembrane region" description="Helical" evidence="3">
    <location>
        <begin position="6"/>
        <end position="26"/>
    </location>
</feature>